<comment type="caution">
    <text evidence="17">The sequence shown here is derived from an EMBL/GenBank/DDBJ whole genome shotgun (WGS) entry which is preliminary data.</text>
</comment>
<dbReference type="InterPro" id="IPR059000">
    <property type="entry name" value="ATPase_P-type_domA"/>
</dbReference>
<dbReference type="InterPro" id="IPR017969">
    <property type="entry name" value="Heavy-metal-associated_CS"/>
</dbReference>
<evidence type="ECO:0000313" key="18">
    <source>
        <dbReference type="Proteomes" id="UP001596091"/>
    </source>
</evidence>
<dbReference type="InterPro" id="IPR001757">
    <property type="entry name" value="P_typ_ATPase"/>
</dbReference>
<evidence type="ECO:0000256" key="13">
    <source>
        <dbReference type="ARBA" id="ARBA00023065"/>
    </source>
</evidence>
<gene>
    <name evidence="17" type="ORF">ACFPT7_20190</name>
</gene>
<evidence type="ECO:0000256" key="2">
    <source>
        <dbReference type="ARBA" id="ARBA00006024"/>
    </source>
</evidence>
<feature type="transmembrane region" description="Helical" evidence="15">
    <location>
        <begin position="734"/>
        <end position="752"/>
    </location>
</feature>
<feature type="transmembrane region" description="Helical" evidence="15">
    <location>
        <begin position="414"/>
        <end position="443"/>
    </location>
</feature>
<evidence type="ECO:0000256" key="14">
    <source>
        <dbReference type="ARBA" id="ARBA00023136"/>
    </source>
</evidence>
<dbReference type="InterPro" id="IPR023298">
    <property type="entry name" value="ATPase_P-typ_TM_dom_sf"/>
</dbReference>
<keyword evidence="13" id="KW-0406">Ion transport</keyword>
<evidence type="ECO:0000256" key="3">
    <source>
        <dbReference type="ARBA" id="ARBA00022448"/>
    </source>
</evidence>
<dbReference type="Gene3D" id="3.40.50.1000">
    <property type="entry name" value="HAD superfamily/HAD-like"/>
    <property type="match status" value="1"/>
</dbReference>
<dbReference type="InterPro" id="IPR027256">
    <property type="entry name" value="P-typ_ATPase_IB"/>
</dbReference>
<dbReference type="SUPFAM" id="SSF55008">
    <property type="entry name" value="HMA, heavy metal-associated domain"/>
    <property type="match status" value="1"/>
</dbReference>
<keyword evidence="7 15" id="KW-0479">Metal-binding</keyword>
<dbReference type="InterPro" id="IPR006121">
    <property type="entry name" value="HMA_dom"/>
</dbReference>
<feature type="transmembrane region" description="Helical" evidence="15">
    <location>
        <begin position="758"/>
        <end position="777"/>
    </location>
</feature>
<dbReference type="Gene3D" id="3.30.70.100">
    <property type="match status" value="1"/>
</dbReference>
<evidence type="ECO:0000256" key="15">
    <source>
        <dbReference type="RuleBase" id="RU362081"/>
    </source>
</evidence>
<dbReference type="PRINTS" id="PR00119">
    <property type="entry name" value="CATATPASE"/>
</dbReference>
<evidence type="ECO:0000256" key="8">
    <source>
        <dbReference type="ARBA" id="ARBA00022741"/>
    </source>
</evidence>
<proteinExistence type="inferred from homology"/>
<keyword evidence="6 15" id="KW-0812">Transmembrane</keyword>
<keyword evidence="10" id="KW-0460">Magnesium</keyword>
<feature type="domain" description="HMA" evidence="16">
    <location>
        <begin position="53"/>
        <end position="119"/>
    </location>
</feature>
<dbReference type="SUPFAM" id="SSF56784">
    <property type="entry name" value="HAD-like"/>
    <property type="match status" value="1"/>
</dbReference>
<accession>A0ABW1EMW2</accession>
<dbReference type="Pfam" id="PF00122">
    <property type="entry name" value="E1-E2_ATPase"/>
    <property type="match status" value="1"/>
</dbReference>
<dbReference type="SFLD" id="SFLDS00003">
    <property type="entry name" value="Haloacid_Dehalogenase"/>
    <property type="match status" value="1"/>
</dbReference>
<dbReference type="PROSITE" id="PS01047">
    <property type="entry name" value="HMA_1"/>
    <property type="match status" value="1"/>
</dbReference>
<feature type="transmembrane region" description="Helical" evidence="15">
    <location>
        <begin position="228"/>
        <end position="245"/>
    </location>
</feature>
<dbReference type="PRINTS" id="PR00943">
    <property type="entry name" value="CUATPASE"/>
</dbReference>
<dbReference type="InterPro" id="IPR044492">
    <property type="entry name" value="P_typ_ATPase_HD_dom"/>
</dbReference>
<dbReference type="PANTHER" id="PTHR43520">
    <property type="entry name" value="ATP7, ISOFORM B"/>
    <property type="match status" value="1"/>
</dbReference>
<feature type="transmembrane region" description="Helical" evidence="15">
    <location>
        <begin position="385"/>
        <end position="408"/>
    </location>
</feature>
<dbReference type="NCBIfam" id="TIGR01511">
    <property type="entry name" value="ATPase-IB1_Cu"/>
    <property type="match status" value="1"/>
</dbReference>
<dbReference type="Gene3D" id="2.70.150.10">
    <property type="entry name" value="Calcium-transporting ATPase, cytoplasmic transduction domain A"/>
    <property type="match status" value="1"/>
</dbReference>
<dbReference type="PANTHER" id="PTHR43520:SF5">
    <property type="entry name" value="CATION-TRANSPORTING P-TYPE ATPASE-RELATED"/>
    <property type="match status" value="1"/>
</dbReference>
<evidence type="ECO:0000256" key="9">
    <source>
        <dbReference type="ARBA" id="ARBA00022840"/>
    </source>
</evidence>
<keyword evidence="9 15" id="KW-0067">ATP-binding</keyword>
<feature type="transmembrane region" description="Helical" evidence="15">
    <location>
        <begin position="166"/>
        <end position="185"/>
    </location>
</feature>
<comment type="subcellular location">
    <subcellularLocation>
        <location evidence="1">Cell membrane</location>
        <topology evidence="1">Multi-pass membrane protein</topology>
    </subcellularLocation>
</comment>
<dbReference type="CDD" id="cd00371">
    <property type="entry name" value="HMA"/>
    <property type="match status" value="1"/>
</dbReference>
<feature type="transmembrane region" description="Helical" evidence="15">
    <location>
        <begin position="140"/>
        <end position="160"/>
    </location>
</feature>
<keyword evidence="4 15" id="KW-1003">Cell membrane</keyword>
<dbReference type="NCBIfam" id="TIGR01525">
    <property type="entry name" value="ATPase-IB_hvy"/>
    <property type="match status" value="1"/>
</dbReference>
<evidence type="ECO:0000256" key="7">
    <source>
        <dbReference type="ARBA" id="ARBA00022723"/>
    </source>
</evidence>
<evidence type="ECO:0000256" key="12">
    <source>
        <dbReference type="ARBA" id="ARBA00022989"/>
    </source>
</evidence>
<dbReference type="InterPro" id="IPR036412">
    <property type="entry name" value="HAD-like_sf"/>
</dbReference>
<protein>
    <submittedName>
        <fullName evidence="17">Heavy metal translocating P-type ATPase</fullName>
    </submittedName>
</protein>
<keyword evidence="3" id="KW-0813">Transport</keyword>
<feature type="transmembrane region" description="Helical" evidence="15">
    <location>
        <begin position="197"/>
        <end position="216"/>
    </location>
</feature>
<dbReference type="NCBIfam" id="TIGR01494">
    <property type="entry name" value="ATPase_P-type"/>
    <property type="match status" value="1"/>
</dbReference>
<keyword evidence="5" id="KW-0597">Phosphoprotein</keyword>
<evidence type="ECO:0000313" key="17">
    <source>
        <dbReference type="EMBL" id="MFC5864640.1"/>
    </source>
</evidence>
<evidence type="ECO:0000256" key="10">
    <source>
        <dbReference type="ARBA" id="ARBA00022842"/>
    </source>
</evidence>
<keyword evidence="14 15" id="KW-0472">Membrane</keyword>
<dbReference type="InterPro" id="IPR023299">
    <property type="entry name" value="ATPase_P-typ_cyto_dom_N"/>
</dbReference>
<dbReference type="Pfam" id="PF00702">
    <property type="entry name" value="Hydrolase"/>
    <property type="match status" value="1"/>
</dbReference>
<dbReference type="PROSITE" id="PS50846">
    <property type="entry name" value="HMA_2"/>
    <property type="match status" value="1"/>
</dbReference>
<sequence length="801" mass="82845">MAGAEIETARVKAKYAGTIEAGVHTGAAGSPALDFKTDDLNRADDGSGEAHVESLVMPVLGMTCAACQAHVQSALAQTPGVVSARVDLMRHRATVEFDPLVATSESLVTAVRGSGYDAVLPRAAAATGDRQTEWKSGAKVAAALIVGAVVMALSMTHAAMHAGPMRWGLLVITGLTAAWAGAGIYRSAWKAVLHGETNMNTLVSLGTGVAFAWSAYVTAWPRAGGDLYLDSVLLILGFLLLGKWLEGRARQKAIAAVDALAQLQPATARVLRAIAGKDEPVEVTVSTDEIVAGDVVVILPGERIPADGVVVSGRTTVDESMLTGEATPVERTVGGRVLAGSLNYDGAVTAQVESAGAETTLRQIARLVEQAQGTRAPMERLADRASAVFVPVVLVLAAVTFVVWLVVAQDLPQAIAATVAVLVIACPCAMGLAVPAALTVAIGRGAQFGVLIKGGEALERLTGLGAVLMDKTGTLSVGKPVLTGIYAMASYAEGDLLRWAAAVEDRSAHPLAHAVVERAREDEIAWPEAAEVQVLPGRGLLGEVEGLKLLLGNRELLREWGVKIPQGAEELPEAGVTRLWIAVALGSSADYEVAGYFDARDALRDGVPAVVRWLREHGMPVTMLTGDSAVAAGAIAEAAGIEQVYAGLMPMDKLEHIRALQKAGTRVAMVGDGINDAAALAQADVGIAMGAGAALAQEAGDVLLLGSDPAGVCTAVALADSTVAVMKQNLGWAALYNVLGIPVAAGALYPVFHLLLTPWIAAAAMAFSSVSVLLNSLRLRRWKPPLGSGMLPFPFSGMSKL</sequence>
<keyword evidence="12 15" id="KW-1133">Transmembrane helix</keyword>
<dbReference type="SFLD" id="SFLDG00002">
    <property type="entry name" value="C1.7:_P-type_atpase_like"/>
    <property type="match status" value="1"/>
</dbReference>
<dbReference type="Pfam" id="PF00403">
    <property type="entry name" value="HMA"/>
    <property type="match status" value="1"/>
</dbReference>
<dbReference type="SUPFAM" id="SSF81665">
    <property type="entry name" value="Calcium ATPase, transmembrane domain M"/>
    <property type="match status" value="1"/>
</dbReference>
<dbReference type="Gene3D" id="3.40.1110.10">
    <property type="entry name" value="Calcium-transporting ATPase, cytoplasmic domain N"/>
    <property type="match status" value="1"/>
</dbReference>
<dbReference type="SFLD" id="SFLDF00027">
    <property type="entry name" value="p-type_atpase"/>
    <property type="match status" value="1"/>
</dbReference>
<dbReference type="SUPFAM" id="SSF81653">
    <property type="entry name" value="Calcium ATPase, transduction domain A"/>
    <property type="match status" value="1"/>
</dbReference>
<organism evidence="17 18">
    <name type="scientific">Acidicapsa dinghuensis</name>
    <dbReference type="NCBI Taxonomy" id="2218256"/>
    <lineage>
        <taxon>Bacteria</taxon>
        <taxon>Pseudomonadati</taxon>
        <taxon>Acidobacteriota</taxon>
        <taxon>Terriglobia</taxon>
        <taxon>Terriglobales</taxon>
        <taxon>Acidobacteriaceae</taxon>
        <taxon>Acidicapsa</taxon>
    </lineage>
</organism>
<evidence type="ECO:0000256" key="1">
    <source>
        <dbReference type="ARBA" id="ARBA00004651"/>
    </source>
</evidence>
<keyword evidence="8 15" id="KW-0547">Nucleotide-binding</keyword>
<keyword evidence="18" id="KW-1185">Reference proteome</keyword>
<dbReference type="EMBL" id="JBHSPH010000010">
    <property type="protein sequence ID" value="MFC5864640.1"/>
    <property type="molecule type" value="Genomic_DNA"/>
</dbReference>
<dbReference type="Proteomes" id="UP001596091">
    <property type="component" value="Unassembled WGS sequence"/>
</dbReference>
<reference evidence="18" key="1">
    <citation type="journal article" date="2019" name="Int. J. Syst. Evol. Microbiol.">
        <title>The Global Catalogue of Microorganisms (GCM) 10K type strain sequencing project: providing services to taxonomists for standard genome sequencing and annotation.</title>
        <authorList>
            <consortium name="The Broad Institute Genomics Platform"/>
            <consortium name="The Broad Institute Genome Sequencing Center for Infectious Disease"/>
            <person name="Wu L."/>
            <person name="Ma J."/>
        </authorList>
    </citation>
    <scope>NUCLEOTIDE SEQUENCE [LARGE SCALE GENOMIC DNA]</scope>
    <source>
        <strain evidence="18">JCM 4087</strain>
    </source>
</reference>
<dbReference type="InterPro" id="IPR008250">
    <property type="entry name" value="ATPase_P-typ_transduc_dom_A_sf"/>
</dbReference>
<name>A0ABW1EMW2_9BACT</name>
<evidence type="ECO:0000256" key="11">
    <source>
        <dbReference type="ARBA" id="ARBA00022967"/>
    </source>
</evidence>
<keyword evidence="11" id="KW-1278">Translocase</keyword>
<evidence type="ECO:0000256" key="6">
    <source>
        <dbReference type="ARBA" id="ARBA00022692"/>
    </source>
</evidence>
<evidence type="ECO:0000256" key="4">
    <source>
        <dbReference type="ARBA" id="ARBA00022475"/>
    </source>
</evidence>
<evidence type="ECO:0000259" key="16">
    <source>
        <dbReference type="PROSITE" id="PS50846"/>
    </source>
</evidence>
<dbReference type="InterPro" id="IPR023214">
    <property type="entry name" value="HAD_sf"/>
</dbReference>
<evidence type="ECO:0000256" key="5">
    <source>
        <dbReference type="ARBA" id="ARBA00022553"/>
    </source>
</evidence>
<dbReference type="InterPro" id="IPR036163">
    <property type="entry name" value="HMA_dom_sf"/>
</dbReference>
<dbReference type="RefSeq" id="WP_263332824.1">
    <property type="nucleotide sequence ID" value="NZ_JAGSYH010000001.1"/>
</dbReference>
<comment type="similarity">
    <text evidence="2 15">Belongs to the cation transport ATPase (P-type) (TC 3.A.3) family. Type IB subfamily.</text>
</comment>